<dbReference type="Pfam" id="PF05178">
    <property type="entry name" value="Kri1"/>
    <property type="match status" value="1"/>
</dbReference>
<keyword evidence="4" id="KW-1185">Reference proteome</keyword>
<name>A0A0W4ZWP2_PNEJ7</name>
<comment type="similarity">
    <text evidence="1">Belongs to the KRI1 family.</text>
</comment>
<feature type="domain" description="Kri1-like C-terminal" evidence="2">
    <location>
        <begin position="443"/>
        <end position="527"/>
    </location>
</feature>
<dbReference type="PANTHER" id="PTHR14490">
    <property type="entry name" value="ZINC FINGER, ZZ TYPE"/>
    <property type="match status" value="1"/>
</dbReference>
<dbReference type="Proteomes" id="UP000053447">
    <property type="component" value="Unassembled WGS sequence"/>
</dbReference>
<dbReference type="GO" id="GO:0000447">
    <property type="term" value="P:endonucleolytic cleavage in ITS1 to separate SSU-rRNA from 5.8S rRNA and LSU-rRNA from tricistronic rRNA transcript (SSU-rRNA, 5.8S rRNA, LSU-rRNA)"/>
    <property type="evidence" value="ECO:0007669"/>
    <property type="project" value="TreeGrafter"/>
</dbReference>
<proteinExistence type="inferred from homology"/>
<evidence type="ECO:0000256" key="1">
    <source>
        <dbReference type="ARBA" id="ARBA00007473"/>
    </source>
</evidence>
<dbReference type="InterPro" id="IPR018034">
    <property type="entry name" value="Kri1"/>
</dbReference>
<dbReference type="InterPro" id="IPR024626">
    <property type="entry name" value="Kri1-like_C"/>
</dbReference>
<sequence>MHFLEEDGSSEVLDTFVINEEYARRYEHNKAREELHRLKDKYGNEYEEDTEDSETEDEIGDLATPSMNAAILETIFKIRSKNPEIYRSDVDFYGHLKEERVVRDKSKPLRLSDYHRDQLLNQHPNEHEEEDDDKGLCIVREPTYVDEQRALKEEILNVVHEETVDDDFLTLRKKSKEELEEEDEAYKDFLMNRVSDKAGKDVLRQWIDVSNKILHETPSNEIDDEKFLFSYVLNRGWIDRDENRIASYDEVIKGLESDESFDEKADEFEAKYNFRFEENDANQIVSYSRNITSLRRKNEKRKYLREKKNQLKYMEKLKKEEEISRLKKLKKKELTEKLDKIAKVTGDPTLNFEDIDIEGDFDPDRWSARMDEIFNDAYYSKKEKKPIFDDEIDITDIDPDYKDFLKDNIDTEVLSGEYQKGQGFEQNTSITKLSKREKENRKKKLDSMLDHHYYTIDVKENGEFKYQQVDPYVFGLSRADILYANDNELNEYVSLKKLTPYKNKELHEKDKKKYGKKKRLKEWRKKIWGEHYNNQNDTIIEKSNVNITLDDKKLKKKT</sequence>
<dbReference type="AlphaFoldDB" id="A0A0W4ZWP2"/>
<dbReference type="OrthoDB" id="10252032at2759"/>
<accession>A0A0W4ZWP2</accession>
<evidence type="ECO:0000313" key="4">
    <source>
        <dbReference type="Proteomes" id="UP000053447"/>
    </source>
</evidence>
<reference evidence="4" key="1">
    <citation type="journal article" date="2016" name="Nat. Commun.">
        <title>Genome analysis of three Pneumocystis species reveals adaptation mechanisms to life exclusively in mammalian hosts.</title>
        <authorList>
            <person name="Ma L."/>
            <person name="Chen Z."/>
            <person name="Huang D.W."/>
            <person name="Kutty G."/>
            <person name="Ishihara M."/>
            <person name="Wang H."/>
            <person name="Abouelleil A."/>
            <person name="Bishop L."/>
            <person name="Davey E."/>
            <person name="Deng R."/>
            <person name="Deng X."/>
            <person name="Fan L."/>
            <person name="Fantoni G."/>
            <person name="Fitzgerald M."/>
            <person name="Gogineni E."/>
            <person name="Goldberg J.M."/>
            <person name="Handley G."/>
            <person name="Hu X."/>
            <person name="Huber C."/>
            <person name="Jiao X."/>
            <person name="Jones K."/>
            <person name="Levin J.Z."/>
            <person name="Liu Y."/>
            <person name="Macdonald P."/>
            <person name="Melnikov A."/>
            <person name="Raley C."/>
            <person name="Sassi M."/>
            <person name="Sherman B.T."/>
            <person name="Song X."/>
            <person name="Sykes S."/>
            <person name="Tran B."/>
            <person name="Walsh L."/>
            <person name="Xia Y."/>
            <person name="Yang J."/>
            <person name="Young S."/>
            <person name="Zeng Q."/>
            <person name="Zheng X."/>
            <person name="Stephens R."/>
            <person name="Nusbaum C."/>
            <person name="Birren B.W."/>
            <person name="Azadi P."/>
            <person name="Lempicki R.A."/>
            <person name="Cuomo C.A."/>
            <person name="Kovacs J.A."/>
        </authorList>
    </citation>
    <scope>NUCLEOTIDE SEQUENCE [LARGE SCALE GENOMIC DNA]</scope>
    <source>
        <strain evidence="4">RU7</strain>
    </source>
</reference>
<dbReference type="Pfam" id="PF12936">
    <property type="entry name" value="Kri1_C"/>
    <property type="match status" value="1"/>
</dbReference>
<evidence type="ECO:0000259" key="2">
    <source>
        <dbReference type="Pfam" id="PF12936"/>
    </source>
</evidence>
<organism evidence="3 4">
    <name type="scientific">Pneumocystis jirovecii (strain RU7)</name>
    <name type="common">Human pneumocystis pneumonia agent</name>
    <dbReference type="NCBI Taxonomy" id="1408657"/>
    <lineage>
        <taxon>Eukaryota</taxon>
        <taxon>Fungi</taxon>
        <taxon>Dikarya</taxon>
        <taxon>Ascomycota</taxon>
        <taxon>Taphrinomycotina</taxon>
        <taxon>Pneumocystomycetes</taxon>
        <taxon>Pneumocystaceae</taxon>
        <taxon>Pneumocystis</taxon>
    </lineage>
</organism>
<gene>
    <name evidence="3" type="ORF">T551_00281</name>
</gene>
<dbReference type="GeneID" id="28938803"/>
<dbReference type="VEuPathDB" id="FungiDB:T551_00281"/>
<dbReference type="EMBL" id="LFWA01000001">
    <property type="protein sequence ID" value="KTW32796.1"/>
    <property type="molecule type" value="Genomic_DNA"/>
</dbReference>
<dbReference type="GO" id="GO:0030686">
    <property type="term" value="C:90S preribosome"/>
    <property type="evidence" value="ECO:0007669"/>
    <property type="project" value="TreeGrafter"/>
</dbReference>
<dbReference type="PANTHER" id="PTHR14490:SF5">
    <property type="entry name" value="PROTEIN KRI1 HOMOLOG"/>
    <property type="match status" value="1"/>
</dbReference>
<dbReference type="STRING" id="1408657.A0A0W4ZWP2"/>
<dbReference type="RefSeq" id="XP_018231488.1">
    <property type="nucleotide sequence ID" value="XM_018372548.1"/>
</dbReference>
<dbReference type="GO" id="GO:0005730">
    <property type="term" value="C:nucleolus"/>
    <property type="evidence" value="ECO:0007669"/>
    <property type="project" value="TreeGrafter"/>
</dbReference>
<comment type="caution">
    <text evidence="3">The sequence shown here is derived from an EMBL/GenBank/DDBJ whole genome shotgun (WGS) entry which is preliminary data.</text>
</comment>
<protein>
    <recommendedName>
        <fullName evidence="2">Kri1-like C-terminal domain-containing protein</fullName>
    </recommendedName>
</protein>
<evidence type="ECO:0000313" key="3">
    <source>
        <dbReference type="EMBL" id="KTW32796.1"/>
    </source>
</evidence>